<evidence type="ECO:0000313" key="3">
    <source>
        <dbReference type="EMBL" id="CAL4776105.1"/>
    </source>
</evidence>
<organism evidence="2">
    <name type="scientific">Cladocopium goreaui</name>
    <dbReference type="NCBI Taxonomy" id="2562237"/>
    <lineage>
        <taxon>Eukaryota</taxon>
        <taxon>Sar</taxon>
        <taxon>Alveolata</taxon>
        <taxon>Dinophyceae</taxon>
        <taxon>Suessiales</taxon>
        <taxon>Symbiodiniaceae</taxon>
        <taxon>Cladocopium</taxon>
    </lineage>
</organism>
<gene>
    <name evidence="2" type="ORF">C1SCF055_LOCUS15917</name>
</gene>
<dbReference type="PROSITE" id="PS51257">
    <property type="entry name" value="PROKAR_LIPOPROTEIN"/>
    <property type="match status" value="1"/>
</dbReference>
<dbReference type="EMBL" id="CAMXCT030001302">
    <property type="protein sequence ID" value="CAL4776105.1"/>
    <property type="molecule type" value="Genomic_DNA"/>
</dbReference>
<sequence>MVPMRRRLPRSAALAPVALLLLSCGLCFLPSPQRRPRRPNFASTSAAAAVSFLSLPAFAEEEMDSATMALKDATEETFDLKRPNKIDLGEYRGDGPWYVFAVVGLLFFAFTAVQAWNDQFGLSDEVATTSDDYFNPDFDPYKGMNLKKDAKTGKPVR</sequence>
<evidence type="ECO:0000313" key="2">
    <source>
        <dbReference type="EMBL" id="CAI3988793.1"/>
    </source>
</evidence>
<dbReference type="AlphaFoldDB" id="A0A9P1CDP4"/>
<accession>A0A9P1CDP4</accession>
<dbReference type="OrthoDB" id="426203at2759"/>
<evidence type="ECO:0000313" key="4">
    <source>
        <dbReference type="Proteomes" id="UP001152797"/>
    </source>
</evidence>
<feature type="transmembrane region" description="Helical" evidence="1">
    <location>
        <begin position="97"/>
        <end position="116"/>
    </location>
</feature>
<keyword evidence="1" id="KW-0472">Membrane</keyword>
<dbReference type="Proteomes" id="UP001152797">
    <property type="component" value="Unassembled WGS sequence"/>
</dbReference>
<keyword evidence="1" id="KW-0812">Transmembrane</keyword>
<dbReference type="EMBL" id="CAMXCT010001302">
    <property type="protein sequence ID" value="CAI3988793.1"/>
    <property type="molecule type" value="Genomic_DNA"/>
</dbReference>
<keyword evidence="1" id="KW-1133">Transmembrane helix</keyword>
<reference evidence="2" key="1">
    <citation type="submission" date="2022-10" db="EMBL/GenBank/DDBJ databases">
        <authorList>
            <person name="Chen Y."/>
            <person name="Dougan E. K."/>
            <person name="Chan C."/>
            <person name="Rhodes N."/>
            <person name="Thang M."/>
        </authorList>
    </citation>
    <scope>NUCLEOTIDE SEQUENCE</scope>
</reference>
<name>A0A9P1CDP4_9DINO</name>
<reference evidence="3 4" key="2">
    <citation type="submission" date="2024-05" db="EMBL/GenBank/DDBJ databases">
        <authorList>
            <person name="Chen Y."/>
            <person name="Shah S."/>
            <person name="Dougan E. K."/>
            <person name="Thang M."/>
            <person name="Chan C."/>
        </authorList>
    </citation>
    <scope>NUCLEOTIDE SEQUENCE [LARGE SCALE GENOMIC DNA]</scope>
</reference>
<comment type="caution">
    <text evidence="2">The sequence shown here is derived from an EMBL/GenBank/DDBJ whole genome shotgun (WGS) entry which is preliminary data.</text>
</comment>
<dbReference type="EMBL" id="CAMXCT020001302">
    <property type="protein sequence ID" value="CAL1142168.1"/>
    <property type="molecule type" value="Genomic_DNA"/>
</dbReference>
<proteinExistence type="predicted"/>
<evidence type="ECO:0000256" key="1">
    <source>
        <dbReference type="SAM" id="Phobius"/>
    </source>
</evidence>
<keyword evidence="4" id="KW-1185">Reference proteome</keyword>
<protein>
    <submittedName>
        <fullName evidence="2">Uncharacterized protein</fullName>
    </submittedName>
</protein>